<dbReference type="EMBL" id="AP026818">
    <property type="protein sequence ID" value="BDR80695.1"/>
    <property type="molecule type" value="Genomic_DNA"/>
</dbReference>
<organism evidence="1 2">
    <name type="scientific">Clostridium tetani</name>
    <dbReference type="NCBI Taxonomy" id="1513"/>
    <lineage>
        <taxon>Bacteria</taxon>
        <taxon>Bacillati</taxon>
        <taxon>Bacillota</taxon>
        <taxon>Clostridia</taxon>
        <taxon>Eubacteriales</taxon>
        <taxon>Clostridiaceae</taxon>
        <taxon>Clostridium</taxon>
    </lineage>
</organism>
<dbReference type="AlphaFoldDB" id="A0ABC8EB07"/>
<protein>
    <recommendedName>
        <fullName evidence="3">Phage tail protein</fullName>
    </recommendedName>
</protein>
<evidence type="ECO:0000313" key="1">
    <source>
        <dbReference type="EMBL" id="BDR80695.1"/>
    </source>
</evidence>
<gene>
    <name evidence="1" type="ORF">K234311028_09410</name>
</gene>
<sequence length="194" mass="21912">MPDKVVPIVDLKKLYVAKVLTDGETTTFDAPKYFEGVKEISLKPKINSDEFYAEGMLWLSETTLANIDVEIDITDLKKEEEAFLLGHKLAEEGGIIRSANDKAPEVALLYKAIKGNGKARYGIMYKGTFTISDEDYKGKEGKANFQSKKLKSTFAPLHSNEMWNWKVDEEDGMTDEKFFKSVIIPTEKKENIEG</sequence>
<accession>A0ABC8EB07</accession>
<dbReference type="InterPro" id="IPR006490">
    <property type="entry name" value="Maj_tail_phi13"/>
</dbReference>
<name>A0ABC8EB07_CLOTA</name>
<reference evidence="1 2" key="1">
    <citation type="submission" date="2022-09" db="EMBL/GenBank/DDBJ databases">
        <title>complete genome sequences of Clostridium tetani str. KHSU-234311-028 isolated from soil.</title>
        <authorList>
            <person name="Sekizuka T."/>
            <person name="Shitada C."/>
            <person name="Takahashi M."/>
            <person name="Kuroda M."/>
        </authorList>
    </citation>
    <scope>NUCLEOTIDE SEQUENCE [LARGE SCALE GENOMIC DNA]</scope>
    <source>
        <strain evidence="1 2">KHSU-234311-028</strain>
    </source>
</reference>
<dbReference type="Proteomes" id="UP001321763">
    <property type="component" value="Chromosome"/>
</dbReference>
<dbReference type="NCBIfam" id="TIGR01603">
    <property type="entry name" value="maj_tail_phi13"/>
    <property type="match status" value="1"/>
</dbReference>
<evidence type="ECO:0000313" key="2">
    <source>
        <dbReference type="Proteomes" id="UP001321763"/>
    </source>
</evidence>
<evidence type="ECO:0008006" key="3">
    <source>
        <dbReference type="Google" id="ProtNLM"/>
    </source>
</evidence>
<proteinExistence type="predicted"/>
<dbReference type="RefSeq" id="WP_317724869.1">
    <property type="nucleotide sequence ID" value="NZ_AP026818.1"/>
</dbReference>